<dbReference type="Pfam" id="PF17776">
    <property type="entry name" value="NLRC4_HD2"/>
    <property type="match status" value="1"/>
</dbReference>
<dbReference type="Gene3D" id="3.80.10.10">
    <property type="entry name" value="Ribonuclease Inhibitor"/>
    <property type="match status" value="1"/>
</dbReference>
<feature type="region of interest" description="Disordered" evidence="12">
    <location>
        <begin position="252"/>
        <end position="271"/>
    </location>
</feature>
<dbReference type="FunFam" id="3.40.50.300:FF:000940">
    <property type="entry name" value="Nucleotide-binding oligomerization domain-containing protein 2"/>
    <property type="match status" value="1"/>
</dbReference>
<evidence type="ECO:0000256" key="12">
    <source>
        <dbReference type="SAM" id="MobiDB-lite"/>
    </source>
</evidence>
<dbReference type="GO" id="GO:0006954">
    <property type="term" value="P:inflammatory response"/>
    <property type="evidence" value="ECO:0007669"/>
    <property type="project" value="UniProtKB-KW"/>
</dbReference>
<dbReference type="Gene3D" id="1.10.533.10">
    <property type="entry name" value="Death Domain, Fas"/>
    <property type="match status" value="2"/>
</dbReference>
<dbReference type="SUPFAM" id="SSF52047">
    <property type="entry name" value="RNI-like"/>
    <property type="match status" value="1"/>
</dbReference>
<evidence type="ECO:0000256" key="4">
    <source>
        <dbReference type="ARBA" id="ARBA00022737"/>
    </source>
</evidence>
<evidence type="ECO:0000256" key="10">
    <source>
        <dbReference type="ARBA" id="ARBA00023198"/>
    </source>
</evidence>
<dbReference type="GO" id="GO:0045087">
    <property type="term" value="P:innate immune response"/>
    <property type="evidence" value="ECO:0007669"/>
    <property type="project" value="UniProtKB-KW"/>
</dbReference>
<dbReference type="AlphaFoldDB" id="A0A4Z2FH74"/>
<evidence type="ECO:0000313" key="15">
    <source>
        <dbReference type="EMBL" id="TNN40558.1"/>
    </source>
</evidence>
<keyword evidence="2" id="KW-0963">Cytoplasm</keyword>
<evidence type="ECO:0000256" key="1">
    <source>
        <dbReference type="ARBA" id="ARBA00004110"/>
    </source>
</evidence>
<keyword evidence="10" id="KW-0395">Inflammatory response</keyword>
<evidence type="ECO:0000256" key="3">
    <source>
        <dbReference type="ARBA" id="ARBA00022588"/>
    </source>
</evidence>
<evidence type="ECO:0000256" key="7">
    <source>
        <dbReference type="ARBA" id="ARBA00022840"/>
    </source>
</evidence>
<dbReference type="GO" id="GO:0042981">
    <property type="term" value="P:regulation of apoptotic process"/>
    <property type="evidence" value="ECO:0007669"/>
    <property type="project" value="InterPro"/>
</dbReference>
<dbReference type="InterPro" id="IPR041075">
    <property type="entry name" value="NOD1/2_WH"/>
</dbReference>
<keyword evidence="16" id="KW-1185">Reference proteome</keyword>
<dbReference type="PROSITE" id="PS50209">
    <property type="entry name" value="CARD"/>
    <property type="match status" value="2"/>
</dbReference>
<reference evidence="15 16" key="1">
    <citation type="submission" date="2019-03" db="EMBL/GenBank/DDBJ databases">
        <title>First draft genome of Liparis tanakae, snailfish: a comprehensive survey of snailfish specific genes.</title>
        <authorList>
            <person name="Kim W."/>
            <person name="Song I."/>
            <person name="Jeong J.-H."/>
            <person name="Kim D."/>
            <person name="Kim S."/>
            <person name="Ryu S."/>
            <person name="Song J.Y."/>
            <person name="Lee S.K."/>
        </authorList>
    </citation>
    <scope>NUCLEOTIDE SEQUENCE [LARGE SCALE GENOMIC DNA]</scope>
    <source>
        <tissue evidence="15">Muscle</tissue>
    </source>
</reference>
<dbReference type="EMBL" id="SRLO01001179">
    <property type="protein sequence ID" value="TNN40558.1"/>
    <property type="molecule type" value="Genomic_DNA"/>
</dbReference>
<dbReference type="SUPFAM" id="SSF47986">
    <property type="entry name" value="DEATH domain"/>
    <property type="match status" value="2"/>
</dbReference>
<feature type="compositionally biased region" description="Acidic residues" evidence="12">
    <location>
        <begin position="103"/>
        <end position="114"/>
    </location>
</feature>
<evidence type="ECO:0000259" key="14">
    <source>
        <dbReference type="PROSITE" id="PS50837"/>
    </source>
</evidence>
<accession>A0A4Z2FH74</accession>
<protein>
    <submittedName>
        <fullName evidence="15">Nucleotide-binding oligomerization domain-containing protein 2</fullName>
    </submittedName>
</protein>
<evidence type="ECO:0000256" key="9">
    <source>
        <dbReference type="ARBA" id="ARBA00022859"/>
    </source>
</evidence>
<feature type="domain" description="CARD" evidence="13">
    <location>
        <begin position="115"/>
        <end position="194"/>
    </location>
</feature>
<evidence type="ECO:0000256" key="5">
    <source>
        <dbReference type="ARBA" id="ARBA00022741"/>
    </source>
</evidence>
<gene>
    <name evidence="15" type="primary">NOD2_0</name>
    <name evidence="15" type="ORF">EYF80_049279</name>
</gene>
<keyword evidence="11" id="KW-1271">Inflammasome</keyword>
<keyword evidence="5" id="KW-0547">Nucleotide-binding</keyword>
<comment type="subcellular location">
    <subcellularLocation>
        <location evidence="1">Inflammasome</location>
    </subcellularLocation>
</comment>
<evidence type="ECO:0000259" key="13">
    <source>
        <dbReference type="PROSITE" id="PS50209"/>
    </source>
</evidence>
<dbReference type="PROSITE" id="PS50837">
    <property type="entry name" value="NACHT"/>
    <property type="match status" value="1"/>
</dbReference>
<dbReference type="InterPro" id="IPR011029">
    <property type="entry name" value="DEATH-like_dom_sf"/>
</dbReference>
<evidence type="ECO:0000256" key="2">
    <source>
        <dbReference type="ARBA" id="ARBA00022490"/>
    </source>
</evidence>
<dbReference type="Gene3D" id="3.40.50.300">
    <property type="entry name" value="P-loop containing nucleotide triphosphate hydrolases"/>
    <property type="match status" value="1"/>
</dbReference>
<dbReference type="OrthoDB" id="120976at2759"/>
<dbReference type="InterPro" id="IPR007111">
    <property type="entry name" value="NACHT_NTPase"/>
</dbReference>
<dbReference type="InterPro" id="IPR001315">
    <property type="entry name" value="CARD"/>
</dbReference>
<sequence>MSAPELVLTRRAEIVHALCSGGSAEPLEQVLDLLLSGGQLQEEEHHSVQAPGRPLYACARMLLDLVSAKGADACALLCAALAQVLPEGQRGDFTVLGRGSSREEEEEEEEEEEDQQRTPTQTLVARRPGLVRALHGCVEDALRALVARGIFAPADCDDMRLPIHTPSQQARRLLDKVRSKGDAAAALVLQVVDQKQESGSLSWENVTPPTEVLRFQKKLRSSVSAQSCFLSSYGGTGHTALDDVYTEGRLEAAHGRRDARGPPLGPEDVAGSAGALNAEADAVLVSGAAGSGKSTLLQRMQQLWARGAALRGFLLLFPFSCRRLSEERRPLSVRELLFHHGCWPDGGQEEVFRFILDQPHRVLLTFDGLDELRRAAWDEPWLCSPAQRAPVAALLSGLLRGALLKGVRKVATSRPDAVGPALRRHLRKELLLRGFSPGGIERFVRRQHADPAVAAEVLRSLRSNGALLGLCHSPVFCWSVCRCHAELRRHGDGGPRTVTDVYVMVLQHFFRHRAPPSGAAAPGWLQQSLPAARRLGRLAFEGVGSGRYEFSAAQLEASGVTEEDVGVGFLSRSGGVASAHGARFQFLHVTTQCFFAALHVVLSDGAERSAIPALFRTRGPGAGCLRACLPAARRRGGGAPPPETPNLQLTATFVAGLLSPRHRGLWRRCCPGAAVERRARQVGRSLSKGVREHFRSVPPPVAGEKKSVHAMPGFLWLIKCIYELQESAVAAHAVGRLAAEHLKLTYCGVGPAECGALAYALRHLRRPVGLQLDDNCVGDVGVEQLLPCLHVCSSL</sequence>
<dbReference type="InterPro" id="IPR027417">
    <property type="entry name" value="P-loop_NTPase"/>
</dbReference>
<dbReference type="Pfam" id="PF00619">
    <property type="entry name" value="CARD"/>
    <property type="match status" value="1"/>
</dbReference>
<keyword evidence="8" id="KW-0832">Ubl conjugation</keyword>
<dbReference type="InterPro" id="IPR041267">
    <property type="entry name" value="NLRP_HD2"/>
</dbReference>
<evidence type="ECO:0000313" key="16">
    <source>
        <dbReference type="Proteomes" id="UP000314294"/>
    </source>
</evidence>
<feature type="region of interest" description="Disordered" evidence="12">
    <location>
        <begin position="92"/>
        <end position="123"/>
    </location>
</feature>
<keyword evidence="9" id="KW-0391">Immunity</keyword>
<evidence type="ECO:0000256" key="8">
    <source>
        <dbReference type="ARBA" id="ARBA00022843"/>
    </source>
</evidence>
<dbReference type="PANTHER" id="PTHR45690:SF19">
    <property type="entry name" value="NACHT, LRR AND PYD DOMAINS-CONTAINING PROTEIN 3"/>
    <property type="match status" value="1"/>
</dbReference>
<dbReference type="InterPro" id="IPR032675">
    <property type="entry name" value="LRR_dom_sf"/>
</dbReference>
<dbReference type="GO" id="GO:0005524">
    <property type="term" value="F:ATP binding"/>
    <property type="evidence" value="ECO:0007669"/>
    <property type="project" value="UniProtKB-KW"/>
</dbReference>
<proteinExistence type="predicted"/>
<feature type="domain" description="CARD" evidence="13">
    <location>
        <begin position="1"/>
        <end position="81"/>
    </location>
</feature>
<name>A0A4Z2FH74_9TELE</name>
<keyword evidence="7" id="KW-0067">ATP-binding</keyword>
<dbReference type="SUPFAM" id="SSF52540">
    <property type="entry name" value="P-loop containing nucleoside triphosphate hydrolases"/>
    <property type="match status" value="1"/>
</dbReference>
<evidence type="ECO:0000256" key="11">
    <source>
        <dbReference type="ARBA" id="ARBA00023233"/>
    </source>
</evidence>
<organism evidence="15 16">
    <name type="scientific">Liparis tanakae</name>
    <name type="common">Tanaka's snailfish</name>
    <dbReference type="NCBI Taxonomy" id="230148"/>
    <lineage>
        <taxon>Eukaryota</taxon>
        <taxon>Metazoa</taxon>
        <taxon>Chordata</taxon>
        <taxon>Craniata</taxon>
        <taxon>Vertebrata</taxon>
        <taxon>Euteleostomi</taxon>
        <taxon>Actinopterygii</taxon>
        <taxon>Neopterygii</taxon>
        <taxon>Teleostei</taxon>
        <taxon>Neoteleostei</taxon>
        <taxon>Acanthomorphata</taxon>
        <taxon>Eupercaria</taxon>
        <taxon>Perciformes</taxon>
        <taxon>Cottioidei</taxon>
        <taxon>Cottales</taxon>
        <taxon>Liparidae</taxon>
        <taxon>Liparis</taxon>
    </lineage>
</organism>
<dbReference type="GO" id="GO:0061702">
    <property type="term" value="C:canonical inflammasome complex"/>
    <property type="evidence" value="ECO:0007669"/>
    <property type="project" value="UniProtKB-SubCell"/>
</dbReference>
<keyword evidence="6" id="KW-0378">Hydrolase</keyword>
<dbReference type="PANTHER" id="PTHR45690">
    <property type="entry name" value="NACHT, LRR AND PYD DOMAINS-CONTAINING PROTEIN 12"/>
    <property type="match status" value="1"/>
</dbReference>
<keyword evidence="3" id="KW-0399">Innate immunity</keyword>
<evidence type="ECO:0000256" key="6">
    <source>
        <dbReference type="ARBA" id="ARBA00022801"/>
    </source>
</evidence>
<comment type="caution">
    <text evidence="15">The sequence shown here is derived from an EMBL/GenBank/DDBJ whole genome shotgun (WGS) entry which is preliminary data.</text>
</comment>
<feature type="domain" description="NACHT" evidence="14">
    <location>
        <begin position="281"/>
        <end position="417"/>
    </location>
</feature>
<dbReference type="Proteomes" id="UP000314294">
    <property type="component" value="Unassembled WGS sequence"/>
</dbReference>
<dbReference type="InterPro" id="IPR050637">
    <property type="entry name" value="NLRP_innate_immun_reg"/>
</dbReference>
<dbReference type="Pfam" id="PF05729">
    <property type="entry name" value="NACHT"/>
    <property type="match status" value="1"/>
</dbReference>
<keyword evidence="4" id="KW-0677">Repeat</keyword>
<dbReference type="Pfam" id="PF17779">
    <property type="entry name" value="WHD_NOD2"/>
    <property type="match status" value="1"/>
</dbReference>